<dbReference type="PANTHER" id="PTHR35076">
    <property type="entry name" value="TUBULIN EPSILON AND DELTA COMPLEX PROTEIN 1"/>
    <property type="match status" value="1"/>
</dbReference>
<reference evidence="2" key="1">
    <citation type="submission" date="2020-08" db="EMBL/GenBank/DDBJ databases">
        <title>Genome sequencing and assembly of the red palm weevil Rhynchophorus ferrugineus.</title>
        <authorList>
            <person name="Dias G.B."/>
            <person name="Bergman C.M."/>
            <person name="Manee M."/>
        </authorList>
    </citation>
    <scope>NUCLEOTIDE SEQUENCE</scope>
    <source>
        <strain evidence="2">AA-2017</strain>
        <tissue evidence="2">Whole larva</tissue>
    </source>
</reference>
<dbReference type="AlphaFoldDB" id="A0A834IT08"/>
<dbReference type="PANTHER" id="PTHR35076:SF1">
    <property type="entry name" value="TUBULIN EPSILON AND DELTA COMPLEX PROTEIN 1"/>
    <property type="match status" value="1"/>
</dbReference>
<sequence>MSQEIKNTIGILCKVLNLVYKVNLKPEHFRLAKFNKNDENVVEVLWNVIFKILNESDIAQVKNKLKQLNYERREFFNVLYETVCSRELLLALAFIISVSLKECIEKVLDKSVFSASYDGFKENLDLIPVELIKLNEKDVINYKKWISGKICLNNNMIFEYNEQVKKMYEKISNSIDMKANGSLTIYELLALKDKSYAEKFFSDSEPMMNLLSFYTEWLKKEKIFWKWMITVLNEEKKMQSK</sequence>
<proteinExistence type="predicted"/>
<accession>A0A834IT08</accession>
<feature type="domain" description="Tubulin epsilon and delta complex protein 1" evidence="1">
    <location>
        <begin position="70"/>
        <end position="232"/>
    </location>
</feature>
<dbReference type="Pfam" id="PF14970">
    <property type="entry name" value="TEDC1"/>
    <property type="match status" value="1"/>
</dbReference>
<evidence type="ECO:0000313" key="2">
    <source>
        <dbReference type="EMBL" id="KAF7284392.1"/>
    </source>
</evidence>
<protein>
    <recommendedName>
        <fullName evidence="1">Tubulin epsilon and delta complex protein 1 domain-containing protein</fullName>
    </recommendedName>
</protein>
<dbReference type="Proteomes" id="UP000625711">
    <property type="component" value="Unassembled WGS sequence"/>
</dbReference>
<keyword evidence="3" id="KW-1185">Reference proteome</keyword>
<gene>
    <name evidence="2" type="ORF">GWI33_022179</name>
</gene>
<dbReference type="InterPro" id="IPR043535">
    <property type="entry name" value="TEDC1"/>
</dbReference>
<comment type="caution">
    <text evidence="2">The sequence shown here is derived from an EMBL/GenBank/DDBJ whole genome shotgun (WGS) entry which is preliminary data.</text>
</comment>
<organism evidence="2 3">
    <name type="scientific">Rhynchophorus ferrugineus</name>
    <name type="common">Red palm weevil</name>
    <name type="synonym">Curculio ferrugineus</name>
    <dbReference type="NCBI Taxonomy" id="354439"/>
    <lineage>
        <taxon>Eukaryota</taxon>
        <taxon>Metazoa</taxon>
        <taxon>Ecdysozoa</taxon>
        <taxon>Arthropoda</taxon>
        <taxon>Hexapoda</taxon>
        <taxon>Insecta</taxon>
        <taxon>Pterygota</taxon>
        <taxon>Neoptera</taxon>
        <taxon>Endopterygota</taxon>
        <taxon>Coleoptera</taxon>
        <taxon>Polyphaga</taxon>
        <taxon>Cucujiformia</taxon>
        <taxon>Curculionidae</taxon>
        <taxon>Dryophthorinae</taxon>
        <taxon>Rhynchophorus</taxon>
    </lineage>
</organism>
<evidence type="ECO:0000259" key="1">
    <source>
        <dbReference type="Pfam" id="PF14970"/>
    </source>
</evidence>
<name>A0A834IT08_RHYFE</name>
<dbReference type="OrthoDB" id="9906141at2759"/>
<evidence type="ECO:0000313" key="3">
    <source>
        <dbReference type="Proteomes" id="UP000625711"/>
    </source>
</evidence>
<dbReference type="EMBL" id="JAACXV010000078">
    <property type="protein sequence ID" value="KAF7284392.1"/>
    <property type="molecule type" value="Genomic_DNA"/>
</dbReference>
<dbReference type="InterPro" id="IPR027996">
    <property type="entry name" value="TEDC1_dom"/>
</dbReference>